<name>A0ACD5WH83_AVESA</name>
<evidence type="ECO:0000313" key="1">
    <source>
        <dbReference type="EnsemblPlants" id="AVESA.00010b.r2.4AG0618020.1.CDS.1"/>
    </source>
</evidence>
<accession>A0ACD5WH83</accession>
<evidence type="ECO:0000313" key="2">
    <source>
        <dbReference type="Proteomes" id="UP001732700"/>
    </source>
</evidence>
<proteinExistence type="predicted"/>
<protein>
    <submittedName>
        <fullName evidence="1">Uncharacterized protein</fullName>
    </submittedName>
</protein>
<reference evidence="1" key="1">
    <citation type="submission" date="2021-05" db="EMBL/GenBank/DDBJ databases">
        <authorList>
            <person name="Scholz U."/>
            <person name="Mascher M."/>
            <person name="Fiebig A."/>
        </authorList>
    </citation>
    <scope>NUCLEOTIDE SEQUENCE [LARGE SCALE GENOMIC DNA]</scope>
</reference>
<reference evidence="1" key="2">
    <citation type="submission" date="2025-09" db="UniProtKB">
        <authorList>
            <consortium name="EnsemblPlants"/>
        </authorList>
    </citation>
    <scope>IDENTIFICATION</scope>
</reference>
<dbReference type="Proteomes" id="UP001732700">
    <property type="component" value="Chromosome 4A"/>
</dbReference>
<sequence>MEPQGQDRPPEGDAEQQDNMGGVSGAGAMAMVPLPTMRGGGGYMVVPKPEPVELYGGAAGMTLARKAPPRNRDRHTKVEGRGRRIRMPAACAARIFQLTRELGHKSDGETVRWLLQQSEPAIVAATGTGTVPAIATTVDGVLRIPTQSAATVLDGTGGDESSAKRRRKLQPTRAGAMLPLATAAPQPTAYYSVVADPLLQGGGGGGGAAISVASGLAPIAAGQQGLVPVFAVPSAGGAPAGAGGSHMIPQATTVWMVPQPAGAANQPTQFWAFQSTPQLINLAGAQTMPAGVAAADYHQQQQSASTVVQNSNSDHKLNHHLTGAESREQQQRDHHPEEDDADDDDEPVSDSSPED</sequence>
<keyword evidence="2" id="KW-1185">Reference proteome</keyword>
<dbReference type="EnsemblPlants" id="AVESA.00010b.r2.4AG0618020.1">
    <property type="protein sequence ID" value="AVESA.00010b.r2.4AG0618020.1.CDS.1"/>
    <property type="gene ID" value="AVESA.00010b.r2.4AG0618020"/>
</dbReference>
<organism evidence="1 2">
    <name type="scientific">Avena sativa</name>
    <name type="common">Oat</name>
    <dbReference type="NCBI Taxonomy" id="4498"/>
    <lineage>
        <taxon>Eukaryota</taxon>
        <taxon>Viridiplantae</taxon>
        <taxon>Streptophyta</taxon>
        <taxon>Embryophyta</taxon>
        <taxon>Tracheophyta</taxon>
        <taxon>Spermatophyta</taxon>
        <taxon>Magnoliopsida</taxon>
        <taxon>Liliopsida</taxon>
        <taxon>Poales</taxon>
        <taxon>Poaceae</taxon>
        <taxon>BOP clade</taxon>
        <taxon>Pooideae</taxon>
        <taxon>Poodae</taxon>
        <taxon>Poeae</taxon>
        <taxon>Poeae Chloroplast Group 1 (Aveneae type)</taxon>
        <taxon>Aveninae</taxon>
        <taxon>Avena</taxon>
    </lineage>
</organism>